<sequence length="338" mass="37190">MRDYRLFFLFIALGLGFLVSCERNDDEPVLPQTPISRLYVSFSDVQSSDLEEPYRNIEVFDPVHETPIPMPVRYNSEVEEGAGIFFDPFSSRIFQGSLRNQTIKTFSVNAQGSIGTGVSFSDSTLLSQRDLAYDHSSKYLYVSDNLAGSIYGYAQALTNNGQVPPNKIFALGGAPWGVYFQGDTLAGDSLFITMAGQLKEVWLLDAPHSIDSGQVDASKKISITGAADLRGIAFSSKLNLLVLSDFSNNSIYVIENAREAFNSEGAVSPTRIIVGAETLLDGPIDVAIDDRDERNLLYVISRNNKKLLRYPLASEGNIAPEASHNFTLEPVSIYLDAR</sequence>
<organism evidence="1 2">
    <name type="scientific">Albibacterium profundi</name>
    <dbReference type="NCBI Taxonomy" id="3134906"/>
    <lineage>
        <taxon>Bacteria</taxon>
        <taxon>Pseudomonadati</taxon>
        <taxon>Bacteroidota</taxon>
        <taxon>Sphingobacteriia</taxon>
        <taxon>Sphingobacteriales</taxon>
        <taxon>Sphingobacteriaceae</taxon>
        <taxon>Albibacterium</taxon>
    </lineage>
</organism>
<reference evidence="1 2" key="1">
    <citation type="submission" date="2024-04" db="EMBL/GenBank/DDBJ databases">
        <title>Albibacterium profundi sp. nov., isolated from sediment of the Challenger Deep of Mariana Trench.</title>
        <authorList>
            <person name="Wang Y."/>
        </authorList>
    </citation>
    <scope>NUCLEOTIDE SEQUENCE [LARGE SCALE GENOMIC DNA]</scope>
    <source>
        <strain evidence="1 2">RHL897</strain>
    </source>
</reference>
<dbReference type="Proteomes" id="UP001580928">
    <property type="component" value="Unassembled WGS sequence"/>
</dbReference>
<comment type="caution">
    <text evidence="1">The sequence shown here is derived from an EMBL/GenBank/DDBJ whole genome shotgun (WGS) entry which is preliminary data.</text>
</comment>
<dbReference type="RefSeq" id="WP_375557167.1">
    <property type="nucleotide sequence ID" value="NZ_JBBVGT010000002.1"/>
</dbReference>
<evidence type="ECO:0008006" key="3">
    <source>
        <dbReference type="Google" id="ProtNLM"/>
    </source>
</evidence>
<gene>
    <name evidence="1" type="ORF">WKR92_07290</name>
</gene>
<protein>
    <recommendedName>
        <fullName evidence="3">TolB-like 6-blade propeller-like</fullName>
    </recommendedName>
</protein>
<name>A0ABV5CDJ3_9SPHI</name>
<keyword evidence="2" id="KW-1185">Reference proteome</keyword>
<dbReference type="InterPro" id="IPR015943">
    <property type="entry name" value="WD40/YVTN_repeat-like_dom_sf"/>
</dbReference>
<dbReference type="EMBL" id="JBBVGT010000002">
    <property type="protein sequence ID" value="MFB5945632.1"/>
    <property type="molecule type" value="Genomic_DNA"/>
</dbReference>
<dbReference type="SUPFAM" id="SSF63825">
    <property type="entry name" value="YWTD domain"/>
    <property type="match status" value="1"/>
</dbReference>
<dbReference type="PROSITE" id="PS51257">
    <property type="entry name" value="PROKAR_LIPOPROTEIN"/>
    <property type="match status" value="1"/>
</dbReference>
<evidence type="ECO:0000313" key="2">
    <source>
        <dbReference type="Proteomes" id="UP001580928"/>
    </source>
</evidence>
<proteinExistence type="predicted"/>
<accession>A0ABV5CDJ3</accession>
<evidence type="ECO:0000313" key="1">
    <source>
        <dbReference type="EMBL" id="MFB5945632.1"/>
    </source>
</evidence>
<dbReference type="Gene3D" id="2.130.10.10">
    <property type="entry name" value="YVTN repeat-like/Quinoprotein amine dehydrogenase"/>
    <property type="match status" value="1"/>
</dbReference>